<comment type="caution">
    <text evidence="8">The sequence shown here is derived from an EMBL/GenBank/DDBJ whole genome shotgun (WGS) entry which is preliminary data.</text>
</comment>
<evidence type="ECO:0000313" key="9">
    <source>
        <dbReference type="Proteomes" id="UP001597112"/>
    </source>
</evidence>
<dbReference type="PROSITE" id="PS51257">
    <property type="entry name" value="PROKAR_LIPOPROTEIN"/>
    <property type="match status" value="1"/>
</dbReference>
<protein>
    <submittedName>
        <fullName evidence="8">RagB/SusD family nutrient uptake outer membrane protein</fullName>
    </submittedName>
</protein>
<comment type="similarity">
    <text evidence="2">Belongs to the SusD family.</text>
</comment>
<keyword evidence="4" id="KW-0472">Membrane</keyword>
<dbReference type="Pfam" id="PF07980">
    <property type="entry name" value="SusD_RagB"/>
    <property type="match status" value="1"/>
</dbReference>
<evidence type="ECO:0000256" key="3">
    <source>
        <dbReference type="ARBA" id="ARBA00022729"/>
    </source>
</evidence>
<feature type="domain" description="RagB/SusD" evidence="6">
    <location>
        <begin position="331"/>
        <end position="453"/>
    </location>
</feature>
<dbReference type="Gene3D" id="1.25.40.390">
    <property type="match status" value="1"/>
</dbReference>
<feature type="domain" description="SusD-like N-terminal" evidence="7">
    <location>
        <begin position="23"/>
        <end position="226"/>
    </location>
</feature>
<keyword evidence="9" id="KW-1185">Reference proteome</keyword>
<proteinExistence type="inferred from homology"/>
<evidence type="ECO:0000256" key="5">
    <source>
        <dbReference type="ARBA" id="ARBA00023237"/>
    </source>
</evidence>
<keyword evidence="3" id="KW-0732">Signal</keyword>
<accession>A0ABW3K5N5</accession>
<dbReference type="InterPro" id="IPR012944">
    <property type="entry name" value="SusD_RagB_dom"/>
</dbReference>
<name>A0ABW3K5N5_9BACT</name>
<dbReference type="InterPro" id="IPR033985">
    <property type="entry name" value="SusD-like_N"/>
</dbReference>
<dbReference type="Pfam" id="PF14322">
    <property type="entry name" value="SusD-like_3"/>
    <property type="match status" value="1"/>
</dbReference>
<dbReference type="Gene3D" id="1.25.40.900">
    <property type="match status" value="1"/>
</dbReference>
<evidence type="ECO:0000256" key="4">
    <source>
        <dbReference type="ARBA" id="ARBA00023136"/>
    </source>
</evidence>
<sequence length="453" mass="50439">MKTFKFSIYIFLGMTLLASCSKDFLEPEVTTSKDVETNVNTAEDLDGIILGAYDRMNASTYLGRDYVVYAEVRSDNAFSNGNSGRFVGPGQFFLNATDAYPSDTWLQIYRVIANANIVINTEVEDNESAEVQHLKGEAYAIRALAHMDLLRLYGEQYSGGTLGVPYITVYNSGELYPTRLTIDEVWTNIGADLEEAEAKMSSDYDNDSPTRITTLGVAALQSRYYLYTKNYTAVIEAAERVIESGAYSLADVDNYTTVWSGSGGTTSVFELAFTSTDNLSNDAIYNIYQGANYGDIEVTTDLYDAYEETDVRKELYTYNESTGKIRMTGKYPNLTANIRVIRYAEVILNYAEALAQTGAGNALEVLNMIPAKRGASLYEDATVENVLTERRKELALEGHRFFDLMRNEKAILKVDSRQTFSGDEIAYGSLLLPFPIPQSEVNANPNMEQNDGY</sequence>
<evidence type="ECO:0000256" key="2">
    <source>
        <dbReference type="ARBA" id="ARBA00006275"/>
    </source>
</evidence>
<dbReference type="Proteomes" id="UP001597112">
    <property type="component" value="Unassembled WGS sequence"/>
</dbReference>
<evidence type="ECO:0000259" key="6">
    <source>
        <dbReference type="Pfam" id="PF07980"/>
    </source>
</evidence>
<evidence type="ECO:0000259" key="7">
    <source>
        <dbReference type="Pfam" id="PF14322"/>
    </source>
</evidence>
<dbReference type="SUPFAM" id="SSF48452">
    <property type="entry name" value="TPR-like"/>
    <property type="match status" value="1"/>
</dbReference>
<keyword evidence="5" id="KW-0998">Cell outer membrane</keyword>
<evidence type="ECO:0000313" key="8">
    <source>
        <dbReference type="EMBL" id="MFD1001136.1"/>
    </source>
</evidence>
<gene>
    <name evidence="8" type="ORF">ACFQ21_17545</name>
</gene>
<organism evidence="8 9">
    <name type="scientific">Ohtaekwangia kribbensis</name>
    <dbReference type="NCBI Taxonomy" id="688913"/>
    <lineage>
        <taxon>Bacteria</taxon>
        <taxon>Pseudomonadati</taxon>
        <taxon>Bacteroidota</taxon>
        <taxon>Cytophagia</taxon>
        <taxon>Cytophagales</taxon>
        <taxon>Fulvivirgaceae</taxon>
        <taxon>Ohtaekwangia</taxon>
    </lineage>
</organism>
<comment type="subcellular location">
    <subcellularLocation>
        <location evidence="1">Cell outer membrane</location>
    </subcellularLocation>
</comment>
<dbReference type="InterPro" id="IPR011990">
    <property type="entry name" value="TPR-like_helical_dom_sf"/>
</dbReference>
<dbReference type="RefSeq" id="WP_377580585.1">
    <property type="nucleotide sequence ID" value="NZ_JBHTKA010000007.1"/>
</dbReference>
<reference evidence="9" key="1">
    <citation type="journal article" date="2019" name="Int. J. Syst. Evol. Microbiol.">
        <title>The Global Catalogue of Microorganisms (GCM) 10K type strain sequencing project: providing services to taxonomists for standard genome sequencing and annotation.</title>
        <authorList>
            <consortium name="The Broad Institute Genomics Platform"/>
            <consortium name="The Broad Institute Genome Sequencing Center for Infectious Disease"/>
            <person name="Wu L."/>
            <person name="Ma J."/>
        </authorList>
    </citation>
    <scope>NUCLEOTIDE SEQUENCE [LARGE SCALE GENOMIC DNA]</scope>
    <source>
        <strain evidence="9">CCUG 58938</strain>
    </source>
</reference>
<dbReference type="CDD" id="cd08977">
    <property type="entry name" value="SusD"/>
    <property type="match status" value="1"/>
</dbReference>
<dbReference type="Gene3D" id="2.20.20.130">
    <property type="match status" value="1"/>
</dbReference>
<evidence type="ECO:0000256" key="1">
    <source>
        <dbReference type="ARBA" id="ARBA00004442"/>
    </source>
</evidence>
<dbReference type="EMBL" id="JBHTKA010000007">
    <property type="protein sequence ID" value="MFD1001136.1"/>
    <property type="molecule type" value="Genomic_DNA"/>
</dbReference>